<dbReference type="EMBL" id="CP001698">
    <property type="protein sequence ID" value="ADN02281.1"/>
    <property type="molecule type" value="Genomic_DNA"/>
</dbReference>
<dbReference type="PANTHER" id="PTHR42695:SF5">
    <property type="entry name" value="GLUTAMINE AMIDOTRANSFERASE YLR126C-RELATED"/>
    <property type="match status" value="1"/>
</dbReference>
<dbReference type="InterPro" id="IPR029062">
    <property type="entry name" value="Class_I_gatase-like"/>
</dbReference>
<accession>E0RU60</accession>
<dbReference type="PaxDb" id="665571-STHERM_c13400"/>
<dbReference type="KEGG" id="sta:STHERM_c13400"/>
<dbReference type="Proteomes" id="UP000001296">
    <property type="component" value="Chromosome"/>
</dbReference>
<dbReference type="PANTHER" id="PTHR42695">
    <property type="entry name" value="GLUTAMINE AMIDOTRANSFERASE YLR126C-RELATED"/>
    <property type="match status" value="1"/>
</dbReference>
<dbReference type="PROSITE" id="PS51273">
    <property type="entry name" value="GATASE_TYPE_1"/>
    <property type="match status" value="1"/>
</dbReference>
<sequence>MTASTMEAPVRSWYTQSNVYHKGGLMQVLFVQHVPFERPFLIEEYLRERGARCASVCLSSGERLPDEIPDVVVLMGGPMSVHDEERYPWLREEKAFIRRSIEEGIRLLGVCLGAQLLAEVLGGEVRKARGREIGWFPVYVTPEASGHPWMEGVPPSLMAFHWHGEEVTLPPGALHLFYNHHTEVQGFLYEDRILGLQFHLEGTPETGEALLTACADECADGGPSVQDPQTIREGFSRYLTQTRRILFHLLARLVPYGQ</sequence>
<dbReference type="FunFam" id="3.40.50.880:FF:000033">
    <property type="entry name" value="Glutamine amidotransferase class-I"/>
    <property type="match status" value="1"/>
</dbReference>
<reference evidence="2 3" key="2">
    <citation type="journal article" date="2010" name="J. Bacteriol.">
        <title>Genome sequence of the polysaccharide-degrading, thermophilic anaerobe Spirochaeta thermophila DSM 6192.</title>
        <authorList>
            <person name="Angelov A."/>
            <person name="Liebl S."/>
            <person name="Ballschmiter M."/>
            <person name="Bomeke M."/>
            <person name="Lehmann R."/>
            <person name="Liesegang H."/>
            <person name="Daniel R."/>
            <person name="Liebl W."/>
        </authorList>
    </citation>
    <scope>NUCLEOTIDE SEQUENCE [LARGE SCALE GENOMIC DNA]</scope>
    <source>
        <strain evidence="3">ATCC 49972 / DSM 6192 / RI 19.B1</strain>
    </source>
</reference>
<dbReference type="AlphaFoldDB" id="E0RU60"/>
<dbReference type="InterPro" id="IPR044992">
    <property type="entry name" value="ChyE-like"/>
</dbReference>
<evidence type="ECO:0000313" key="2">
    <source>
        <dbReference type="EMBL" id="ADN02281.1"/>
    </source>
</evidence>
<protein>
    <recommendedName>
        <fullName evidence="1">Glutamine amidotransferase domain-containing protein</fullName>
    </recommendedName>
</protein>
<feature type="domain" description="Glutamine amidotransferase" evidence="1">
    <location>
        <begin position="42"/>
        <end position="208"/>
    </location>
</feature>
<dbReference type="HOGENOM" id="CLU_054974_3_3_12"/>
<name>E0RU60_WINT6</name>
<dbReference type="SUPFAM" id="SSF52317">
    <property type="entry name" value="Class I glutamine amidotransferase-like"/>
    <property type="match status" value="1"/>
</dbReference>
<organism evidence="2 3">
    <name type="scientific">Winmispira thermophila (strain ATCC 49972 / DSM 6192 / RI 19.B1)</name>
    <name type="common">Spirochaeta thermophila</name>
    <dbReference type="NCBI Taxonomy" id="665571"/>
    <lineage>
        <taxon>Bacteria</taxon>
        <taxon>Pseudomonadati</taxon>
        <taxon>Spirochaetota</taxon>
        <taxon>Spirochaetia</taxon>
        <taxon>Winmispirales</taxon>
        <taxon>Winmispiraceae</taxon>
        <taxon>Winmispira</taxon>
    </lineage>
</organism>
<evidence type="ECO:0000313" key="3">
    <source>
        <dbReference type="Proteomes" id="UP000001296"/>
    </source>
</evidence>
<dbReference type="Gene3D" id="3.40.50.880">
    <property type="match status" value="1"/>
</dbReference>
<reference key="1">
    <citation type="submission" date="2009-08" db="EMBL/GenBank/DDBJ databases">
        <title>The genome sequence of Spirochaeta thermophila DSM6192.</title>
        <authorList>
            <person name="Angelov A."/>
            <person name="Mientus M."/>
            <person name="Wittenberg S."/>
            <person name="Lehmann R."/>
            <person name="Liesegang H."/>
            <person name="Daniel R."/>
            <person name="Liebl W."/>
        </authorList>
    </citation>
    <scope>NUCLEOTIDE SEQUENCE</scope>
    <source>
        <strain>DSM 6192</strain>
    </source>
</reference>
<dbReference type="InterPro" id="IPR017926">
    <property type="entry name" value="GATASE"/>
</dbReference>
<gene>
    <name evidence="2" type="ordered locus">STHERM_c13400</name>
</gene>
<proteinExistence type="predicted"/>
<dbReference type="GO" id="GO:0005829">
    <property type="term" value="C:cytosol"/>
    <property type="evidence" value="ECO:0007669"/>
    <property type="project" value="TreeGrafter"/>
</dbReference>
<evidence type="ECO:0000259" key="1">
    <source>
        <dbReference type="Pfam" id="PF00117"/>
    </source>
</evidence>
<dbReference type="eggNOG" id="COG0518">
    <property type="taxonomic scope" value="Bacteria"/>
</dbReference>
<dbReference type="CDD" id="cd01741">
    <property type="entry name" value="GATase1_1"/>
    <property type="match status" value="1"/>
</dbReference>
<dbReference type="Pfam" id="PF00117">
    <property type="entry name" value="GATase"/>
    <property type="match status" value="1"/>
</dbReference>